<keyword evidence="2" id="KW-1185">Reference proteome</keyword>
<organism evidence="1 2">
    <name type="scientific">Vreelandella andesensis</name>
    <dbReference type="NCBI Taxonomy" id="447567"/>
    <lineage>
        <taxon>Bacteria</taxon>
        <taxon>Pseudomonadati</taxon>
        <taxon>Pseudomonadota</taxon>
        <taxon>Gammaproteobacteria</taxon>
        <taxon>Oceanospirillales</taxon>
        <taxon>Halomonadaceae</taxon>
        <taxon>Vreelandella</taxon>
    </lineage>
</organism>
<evidence type="ECO:0000313" key="1">
    <source>
        <dbReference type="EMBL" id="RUR26824.1"/>
    </source>
</evidence>
<dbReference type="Proteomes" id="UP000287336">
    <property type="component" value="Unassembled WGS sequence"/>
</dbReference>
<proteinExistence type="predicted"/>
<dbReference type="OrthoDB" id="7582652at2"/>
<sequence length="104" mass="12079">MSKREIDPITGFPMHMVDPGYEVAGPVAATLEKQPRYQDAKGEDWIDEFARTATADEFRGAMRFTIGKYNRRAGKKDALISEIRKMRDYCQRWEDYELALRGDQ</sequence>
<dbReference type="AlphaFoldDB" id="A0A3S0WEP4"/>
<dbReference type="Pfam" id="PF11753">
    <property type="entry name" value="DUF3310"/>
    <property type="match status" value="1"/>
</dbReference>
<dbReference type="RefSeq" id="WP_126949108.1">
    <property type="nucleotide sequence ID" value="NZ_RZHG01000030.1"/>
</dbReference>
<gene>
    <name evidence="1" type="ORF">ELY33_17095</name>
</gene>
<reference evidence="1 2" key="1">
    <citation type="submission" date="2018-12" db="EMBL/GenBank/DDBJ databases">
        <title>three novel Halomonas strain isolated from plants.</title>
        <authorList>
            <person name="Sun C."/>
        </authorList>
    </citation>
    <scope>NUCLEOTIDE SEQUENCE [LARGE SCALE GENOMIC DNA]</scope>
    <source>
        <strain evidence="1 2">DSM 19434</strain>
    </source>
</reference>
<name>A0A3S0WEP4_9GAMM</name>
<dbReference type="EMBL" id="RZHG01000030">
    <property type="protein sequence ID" value="RUR26824.1"/>
    <property type="molecule type" value="Genomic_DNA"/>
</dbReference>
<dbReference type="InterPro" id="IPR021739">
    <property type="entry name" value="SaV-like"/>
</dbReference>
<evidence type="ECO:0000313" key="2">
    <source>
        <dbReference type="Proteomes" id="UP000287336"/>
    </source>
</evidence>
<accession>A0A3S0WEP4</accession>
<protein>
    <submittedName>
        <fullName evidence="1">DUF3310 domain-containing protein</fullName>
    </submittedName>
</protein>
<comment type="caution">
    <text evidence="1">The sequence shown here is derived from an EMBL/GenBank/DDBJ whole genome shotgun (WGS) entry which is preliminary data.</text>
</comment>